<dbReference type="Pfam" id="PF20431">
    <property type="entry name" value="E_motif"/>
    <property type="match status" value="1"/>
</dbReference>
<name>A0AAN7J4M2_QUERU</name>
<dbReference type="InterPro" id="IPR046848">
    <property type="entry name" value="E_motif"/>
</dbReference>
<dbReference type="GO" id="GO:0009451">
    <property type="term" value="P:RNA modification"/>
    <property type="evidence" value="ECO:0007669"/>
    <property type="project" value="InterPro"/>
</dbReference>
<dbReference type="GO" id="GO:0099402">
    <property type="term" value="P:plant organ development"/>
    <property type="evidence" value="ECO:0007669"/>
    <property type="project" value="UniProtKB-ARBA"/>
</dbReference>
<organism evidence="5 6">
    <name type="scientific">Quercus rubra</name>
    <name type="common">Northern red oak</name>
    <name type="synonym">Quercus borealis</name>
    <dbReference type="NCBI Taxonomy" id="3512"/>
    <lineage>
        <taxon>Eukaryota</taxon>
        <taxon>Viridiplantae</taxon>
        <taxon>Streptophyta</taxon>
        <taxon>Embryophyta</taxon>
        <taxon>Tracheophyta</taxon>
        <taxon>Spermatophyta</taxon>
        <taxon>Magnoliopsida</taxon>
        <taxon>eudicotyledons</taxon>
        <taxon>Gunneridae</taxon>
        <taxon>Pentapetalae</taxon>
        <taxon>rosids</taxon>
        <taxon>fabids</taxon>
        <taxon>Fagales</taxon>
        <taxon>Fagaceae</taxon>
        <taxon>Quercus</taxon>
    </lineage>
</organism>
<dbReference type="NCBIfam" id="TIGR00756">
    <property type="entry name" value="PPR"/>
    <property type="match status" value="3"/>
</dbReference>
<dbReference type="EMBL" id="JAXUIC010000003">
    <property type="protein sequence ID" value="KAK4597940.1"/>
    <property type="molecule type" value="Genomic_DNA"/>
</dbReference>
<evidence type="ECO:0000256" key="2">
    <source>
        <dbReference type="ARBA" id="ARBA00022737"/>
    </source>
</evidence>
<sequence>MTLSWNAIISFFCEHGFGVQSLSTFVEMWSQGARPNSMTYASVLSDCKSIYDLEWGTHLHARIVRMEPTIDVLVARWIFDDLTEHNAVSWTFLIGGLAHFGLEEEALELFNKMREAPISLDEFTLATILGTGMDSSVAIGNAVVTMYTKCGNVQKANHAFELMPMRDIISWTAMITAFSEIGDIEKARQCFDQMPEQNVITWNSMLGTYTQHGFWEEGLKLFTLMQRQGVKPDWVTFATSIGACADLAILKLGIQIVSQAEKLGFGSNVSVANSVVSMYSRCGRIEEAQKVFDLIHEKIYVSVLSGCSHAGLVTEGQLYFYSITEDFGISPTSEHLSCMVDLLGRAGLLEEAKNLIDGMPFKPNDAIWGALLGACRTHCKSKLAEVAVKNLIEFDAEESGRYILLANIYLDSGKLESVADVRKLMREKGIQKNPGCCWIEVENRDIYRKLEEMMKKIEDTGNYKNAIRSLRGQGYHSEKLAVAFGLINLPTWMPIHVMKNLRVCYGCHQTIKLISLVTSRKLIVRDGYRFHHFKNGFCSCGDYW</sequence>
<dbReference type="InterPro" id="IPR046960">
    <property type="entry name" value="PPR_At4g14850-like_plant"/>
</dbReference>
<comment type="similarity">
    <text evidence="1">Belongs to the PPR family. PCMP-H subfamily.</text>
</comment>
<dbReference type="AlphaFoldDB" id="A0AAN7J4M2"/>
<feature type="repeat" description="PPR" evidence="3">
    <location>
        <begin position="86"/>
        <end position="120"/>
    </location>
</feature>
<dbReference type="GO" id="GO:0003723">
    <property type="term" value="F:RNA binding"/>
    <property type="evidence" value="ECO:0007669"/>
    <property type="project" value="InterPro"/>
</dbReference>
<dbReference type="InterPro" id="IPR011990">
    <property type="entry name" value="TPR-like_helical_dom_sf"/>
</dbReference>
<comment type="caution">
    <text evidence="5">The sequence shown here is derived from an EMBL/GenBank/DDBJ whole genome shotgun (WGS) entry which is preliminary data.</text>
</comment>
<dbReference type="FunFam" id="1.25.40.10:FF:000780">
    <property type="entry name" value="Pentatricopeptide repeat-containing protein isoform A"/>
    <property type="match status" value="1"/>
</dbReference>
<evidence type="ECO:0000256" key="1">
    <source>
        <dbReference type="ARBA" id="ARBA00006643"/>
    </source>
</evidence>
<evidence type="ECO:0000256" key="3">
    <source>
        <dbReference type="PROSITE-ProRule" id="PRU00708"/>
    </source>
</evidence>
<dbReference type="PROSITE" id="PS51375">
    <property type="entry name" value="PPR"/>
    <property type="match status" value="4"/>
</dbReference>
<dbReference type="FunFam" id="1.25.40.10:FF:000158">
    <property type="entry name" value="pentatricopeptide repeat-containing protein At2g33680"/>
    <property type="match status" value="1"/>
</dbReference>
<evidence type="ECO:0000313" key="6">
    <source>
        <dbReference type="Proteomes" id="UP001324115"/>
    </source>
</evidence>
<keyword evidence="2" id="KW-0677">Repeat</keyword>
<reference evidence="5 6" key="1">
    <citation type="journal article" date="2023" name="G3 (Bethesda)">
        <title>A haplotype-resolved chromosome-scale genome for Quercus rubra L. provides insights into the genetics of adaptive traits for red oak species.</title>
        <authorList>
            <person name="Kapoor B."/>
            <person name="Jenkins J."/>
            <person name="Schmutz J."/>
            <person name="Zhebentyayeva T."/>
            <person name="Kuelheim C."/>
            <person name="Coggeshall M."/>
            <person name="Heim C."/>
            <person name="Lasky J.R."/>
            <person name="Leites L."/>
            <person name="Islam-Faridi N."/>
            <person name="Romero-Severson J."/>
            <person name="DeLeo V.L."/>
            <person name="Lucas S.M."/>
            <person name="Lazic D."/>
            <person name="Gailing O."/>
            <person name="Carlson J."/>
            <person name="Staton M."/>
        </authorList>
    </citation>
    <scope>NUCLEOTIDE SEQUENCE [LARGE SCALE GENOMIC DNA]</scope>
    <source>
        <strain evidence="5">Pseudo-F2</strain>
    </source>
</reference>
<proteinExistence type="inferred from homology"/>
<dbReference type="InterPro" id="IPR032867">
    <property type="entry name" value="DYW_dom"/>
</dbReference>
<feature type="repeat" description="PPR" evidence="3">
    <location>
        <begin position="268"/>
        <end position="298"/>
    </location>
</feature>
<dbReference type="GO" id="GO:0008270">
    <property type="term" value="F:zinc ion binding"/>
    <property type="evidence" value="ECO:0007669"/>
    <property type="project" value="InterPro"/>
</dbReference>
<dbReference type="Pfam" id="PF14432">
    <property type="entry name" value="DYW_deaminase"/>
    <property type="match status" value="1"/>
</dbReference>
<protein>
    <recommendedName>
        <fullName evidence="4">DYW domain-containing protein</fullName>
    </recommendedName>
</protein>
<dbReference type="InterPro" id="IPR002885">
    <property type="entry name" value="PPR_rpt"/>
</dbReference>
<accession>A0AAN7J4M2</accession>
<evidence type="ECO:0000313" key="5">
    <source>
        <dbReference type="EMBL" id="KAK4597940.1"/>
    </source>
</evidence>
<dbReference type="PANTHER" id="PTHR47926:SF370">
    <property type="entry name" value="DYW DOMAIN-CONTAINING PROTEIN"/>
    <property type="match status" value="1"/>
</dbReference>
<feature type="domain" description="DYW" evidence="4">
    <location>
        <begin position="476"/>
        <end position="544"/>
    </location>
</feature>
<dbReference type="Proteomes" id="UP001324115">
    <property type="component" value="Unassembled WGS sequence"/>
</dbReference>
<dbReference type="Pfam" id="PF13041">
    <property type="entry name" value="PPR_2"/>
    <property type="match status" value="1"/>
</dbReference>
<feature type="repeat" description="PPR" evidence="3">
    <location>
        <begin position="198"/>
        <end position="232"/>
    </location>
</feature>
<feature type="repeat" description="PPR" evidence="3">
    <location>
        <begin position="167"/>
        <end position="197"/>
    </location>
</feature>
<gene>
    <name evidence="5" type="ORF">RGQ29_015455</name>
</gene>
<evidence type="ECO:0000259" key="4">
    <source>
        <dbReference type="Pfam" id="PF14432"/>
    </source>
</evidence>
<dbReference type="Pfam" id="PF01535">
    <property type="entry name" value="PPR"/>
    <property type="match status" value="5"/>
</dbReference>
<dbReference type="Gene3D" id="1.25.40.10">
    <property type="entry name" value="Tetratricopeptide repeat domain"/>
    <property type="match status" value="4"/>
</dbReference>
<keyword evidence="6" id="KW-1185">Reference proteome</keyword>
<dbReference type="PANTHER" id="PTHR47926">
    <property type="entry name" value="PENTATRICOPEPTIDE REPEAT-CONTAINING PROTEIN"/>
    <property type="match status" value="1"/>
</dbReference>